<organism evidence="3 4">
    <name type="scientific">Chitinasiproducens palmae</name>
    <dbReference type="NCBI Taxonomy" id="1770053"/>
    <lineage>
        <taxon>Bacteria</taxon>
        <taxon>Pseudomonadati</taxon>
        <taxon>Pseudomonadota</taxon>
        <taxon>Betaproteobacteria</taxon>
        <taxon>Burkholderiales</taxon>
        <taxon>Burkholderiaceae</taxon>
        <taxon>Chitinasiproducens</taxon>
    </lineage>
</organism>
<evidence type="ECO:0000256" key="2">
    <source>
        <dbReference type="SAM" id="Phobius"/>
    </source>
</evidence>
<dbReference type="OrthoDB" id="9015831at2"/>
<evidence type="ECO:0000313" key="4">
    <source>
        <dbReference type="Proteomes" id="UP000243719"/>
    </source>
</evidence>
<keyword evidence="2" id="KW-0472">Membrane</keyword>
<keyword evidence="2" id="KW-0812">Transmembrane</keyword>
<feature type="compositionally biased region" description="Low complexity" evidence="1">
    <location>
        <begin position="201"/>
        <end position="213"/>
    </location>
</feature>
<dbReference type="AlphaFoldDB" id="A0A1H2PRG0"/>
<dbReference type="Proteomes" id="UP000243719">
    <property type="component" value="Unassembled WGS sequence"/>
</dbReference>
<dbReference type="EMBL" id="FNLO01000007">
    <property type="protein sequence ID" value="SDV49061.1"/>
    <property type="molecule type" value="Genomic_DNA"/>
</dbReference>
<keyword evidence="4" id="KW-1185">Reference proteome</keyword>
<proteinExistence type="predicted"/>
<gene>
    <name evidence="3" type="ORF">SAMN05216551_10731</name>
</gene>
<sequence length="219" mass="23035">MEWKDIAHSVETAAPFLGSLLRGPAATAVGKLIAAVLGANATPEDVSNALLDDSEIAGRLVELQTNARAELQRLAVMAAQKSLQTQSPAYAASSGDPPRASDESASQPTDWVRPGITATLLLGALSIIIYVFSGRADGLLRDATASLTIGTIIGYWFNELKQTLAFWFGMTRDAAVQAQAITRFAVDPNTVVVAKTIQTLSRPPSAPGESSSSSERHDG</sequence>
<feature type="transmembrane region" description="Helical" evidence="2">
    <location>
        <begin position="111"/>
        <end position="132"/>
    </location>
</feature>
<feature type="region of interest" description="Disordered" evidence="1">
    <location>
        <begin position="87"/>
        <end position="109"/>
    </location>
</feature>
<feature type="region of interest" description="Disordered" evidence="1">
    <location>
        <begin position="198"/>
        <end position="219"/>
    </location>
</feature>
<keyword evidence="2" id="KW-1133">Transmembrane helix</keyword>
<reference evidence="4" key="1">
    <citation type="submission" date="2016-09" db="EMBL/GenBank/DDBJ databases">
        <authorList>
            <person name="Varghese N."/>
            <person name="Submissions S."/>
        </authorList>
    </citation>
    <scope>NUCLEOTIDE SEQUENCE [LARGE SCALE GENOMIC DNA]</scope>
    <source>
        <strain evidence="4">JS23</strain>
    </source>
</reference>
<evidence type="ECO:0000313" key="3">
    <source>
        <dbReference type="EMBL" id="SDV49061.1"/>
    </source>
</evidence>
<protein>
    <submittedName>
        <fullName evidence="3">Uncharacterized protein</fullName>
    </submittedName>
</protein>
<evidence type="ECO:0000256" key="1">
    <source>
        <dbReference type="SAM" id="MobiDB-lite"/>
    </source>
</evidence>
<name>A0A1H2PRG0_9BURK</name>
<dbReference type="RefSeq" id="WP_091908662.1">
    <property type="nucleotide sequence ID" value="NZ_FNLO01000007.1"/>
</dbReference>
<accession>A0A1H2PRG0</accession>